<dbReference type="Proteomes" id="UP000622580">
    <property type="component" value="Unassembled WGS sequence"/>
</dbReference>
<keyword evidence="3 5" id="KW-1005">Bacterial flagellum biogenesis</keyword>
<organism evidence="7 8">
    <name type="scientific">Phenylobacterium glaciei</name>
    <dbReference type="NCBI Taxonomy" id="2803784"/>
    <lineage>
        <taxon>Bacteria</taxon>
        <taxon>Pseudomonadati</taxon>
        <taxon>Pseudomonadota</taxon>
        <taxon>Alphaproteobacteria</taxon>
        <taxon>Caulobacterales</taxon>
        <taxon>Caulobacteraceae</taxon>
        <taxon>Phenylobacterium</taxon>
    </lineage>
</organism>
<dbReference type="Pfam" id="PF03963">
    <property type="entry name" value="FlgD"/>
    <property type="match status" value="1"/>
</dbReference>
<feature type="domain" description="FlgD/Vpr Ig-like" evidence="6">
    <location>
        <begin position="104"/>
        <end position="173"/>
    </location>
</feature>
<dbReference type="AlphaFoldDB" id="A0A941HXX0"/>
<evidence type="ECO:0000313" key="8">
    <source>
        <dbReference type="Proteomes" id="UP000622580"/>
    </source>
</evidence>
<dbReference type="InterPro" id="IPR005648">
    <property type="entry name" value="FlgD"/>
</dbReference>
<comment type="function">
    <text evidence="4 5">Required for flagellar hook formation. May act as a scaffolding protein.</text>
</comment>
<comment type="similarity">
    <text evidence="1 5">Belongs to the FlgD family.</text>
</comment>
<keyword evidence="7" id="KW-0969">Cilium</keyword>
<comment type="caution">
    <text evidence="7">The sequence shown here is derived from an EMBL/GenBank/DDBJ whole genome shotgun (WGS) entry which is preliminary data.</text>
</comment>
<dbReference type="GO" id="GO:0044781">
    <property type="term" value="P:bacterial-type flagellum organization"/>
    <property type="evidence" value="ECO:0007669"/>
    <property type="project" value="UniProtKB-UniRule"/>
</dbReference>
<evidence type="ECO:0000256" key="5">
    <source>
        <dbReference type="RuleBase" id="RU362076"/>
    </source>
</evidence>
<protein>
    <recommendedName>
        <fullName evidence="2 5">Basal-body rod modification protein FlgD</fullName>
    </recommendedName>
</protein>
<keyword evidence="7" id="KW-0282">Flagellum</keyword>
<dbReference type="Gene3D" id="2.30.30.910">
    <property type="match status" value="1"/>
</dbReference>
<dbReference type="RefSeq" id="WP_215341472.1">
    <property type="nucleotide sequence ID" value="NZ_JAGSGD010000001.1"/>
</dbReference>
<evidence type="ECO:0000256" key="3">
    <source>
        <dbReference type="ARBA" id="ARBA00022795"/>
    </source>
</evidence>
<proteinExistence type="inferred from homology"/>
<evidence type="ECO:0000259" key="6">
    <source>
        <dbReference type="Pfam" id="PF13860"/>
    </source>
</evidence>
<name>A0A941HXX0_9CAUL</name>
<evidence type="ECO:0000256" key="2">
    <source>
        <dbReference type="ARBA" id="ARBA00016013"/>
    </source>
</evidence>
<evidence type="ECO:0000313" key="7">
    <source>
        <dbReference type="EMBL" id="MBR7620747.1"/>
    </source>
</evidence>
<evidence type="ECO:0000256" key="4">
    <source>
        <dbReference type="ARBA" id="ARBA00024746"/>
    </source>
</evidence>
<keyword evidence="7" id="KW-0966">Cell projection</keyword>
<evidence type="ECO:0000256" key="1">
    <source>
        <dbReference type="ARBA" id="ARBA00010577"/>
    </source>
</evidence>
<accession>A0A941HXX0</accession>
<sequence length="240" mass="25329">MVDAVAGAAATQTTTQTGTKRLAESFDTFLNLLTTQLKNQDPLSPLDSNQFTQQLVQMTGVEQQLYGNQLMEKLVANTGSGISTAVALIGKDVQAGTADNAIKDGKATWNYNLNRAANDLKLEVVDSKGRTVYSEAPSDMKAGDHAFNWNGKDNSGKQLDDGGPYTLKVTAKDSAGTAVISKISIQGVVTGVEQVDGKTLITLNGAKIPWETVTSINNVVAPITKTQNDNTPVPDTEAAA</sequence>
<dbReference type="Pfam" id="PF13860">
    <property type="entry name" value="FlgD_ig"/>
    <property type="match status" value="1"/>
</dbReference>
<dbReference type="EMBL" id="JAGSGD010000001">
    <property type="protein sequence ID" value="MBR7620747.1"/>
    <property type="molecule type" value="Genomic_DNA"/>
</dbReference>
<dbReference type="Gene3D" id="2.60.40.4070">
    <property type="match status" value="1"/>
</dbReference>
<gene>
    <name evidence="7" type="ORF">JKL49_15240</name>
</gene>
<reference evidence="7" key="1">
    <citation type="submission" date="2021-04" db="EMBL/GenBank/DDBJ databases">
        <title>Draft genome assembly of strain Phenylobacterium sp. 20VBR1 using MiniION and Illumina platforms.</title>
        <authorList>
            <person name="Thomas F.A."/>
            <person name="Krishnan K.P."/>
            <person name="Sinha R.K."/>
        </authorList>
    </citation>
    <scope>NUCLEOTIDE SEQUENCE</scope>
    <source>
        <strain evidence="7">20VBR1</strain>
    </source>
</reference>
<dbReference type="InterPro" id="IPR025965">
    <property type="entry name" value="FlgD/Vpr_Ig-like"/>
</dbReference>
<keyword evidence="8" id="KW-1185">Reference proteome</keyword>